<dbReference type="Pfam" id="PF08448">
    <property type="entry name" value="PAS_4"/>
    <property type="match status" value="1"/>
</dbReference>
<dbReference type="PROSITE" id="PS50887">
    <property type="entry name" value="GGDEF"/>
    <property type="match status" value="1"/>
</dbReference>
<protein>
    <submittedName>
        <fullName evidence="6">Cyclic di-GMP phosphodiesterase Gmr</fullName>
        <ecNumber evidence="6">3.1.4.52</ecNumber>
    </submittedName>
</protein>
<feature type="domain" description="PAS" evidence="2">
    <location>
        <begin position="359"/>
        <end position="429"/>
    </location>
</feature>
<dbReference type="SMART" id="SM00267">
    <property type="entry name" value="GGDEF"/>
    <property type="match status" value="1"/>
</dbReference>
<keyword evidence="6" id="KW-0378">Hydrolase</keyword>
<dbReference type="SMART" id="SM00091">
    <property type="entry name" value="PAS"/>
    <property type="match status" value="1"/>
</dbReference>
<dbReference type="InterPro" id="IPR000160">
    <property type="entry name" value="GGDEF_dom"/>
</dbReference>
<dbReference type="InterPro" id="IPR000700">
    <property type="entry name" value="PAS-assoc_C"/>
</dbReference>
<evidence type="ECO:0000259" key="3">
    <source>
        <dbReference type="PROSITE" id="PS50113"/>
    </source>
</evidence>
<dbReference type="CDD" id="cd01949">
    <property type="entry name" value="GGDEF"/>
    <property type="match status" value="1"/>
</dbReference>
<dbReference type="InterPro" id="IPR029787">
    <property type="entry name" value="Nucleotide_cyclase"/>
</dbReference>
<dbReference type="FunFam" id="3.20.20.450:FF:000001">
    <property type="entry name" value="Cyclic di-GMP phosphodiesterase yahA"/>
    <property type="match status" value="1"/>
</dbReference>
<feature type="domain" description="EAL" evidence="4">
    <location>
        <begin position="661"/>
        <end position="911"/>
    </location>
</feature>
<evidence type="ECO:0000313" key="6">
    <source>
        <dbReference type="EMBL" id="OIQ96403.1"/>
    </source>
</evidence>
<name>A0A1J5S3T0_9ZZZZ</name>
<dbReference type="Pfam" id="PF00563">
    <property type="entry name" value="EAL"/>
    <property type="match status" value="1"/>
</dbReference>
<dbReference type="SUPFAM" id="SSF141868">
    <property type="entry name" value="EAL domain-like"/>
    <property type="match status" value="1"/>
</dbReference>
<reference evidence="6" key="1">
    <citation type="submission" date="2016-10" db="EMBL/GenBank/DDBJ databases">
        <title>Sequence of Gallionella enrichment culture.</title>
        <authorList>
            <person name="Poehlein A."/>
            <person name="Muehling M."/>
            <person name="Daniel R."/>
        </authorList>
    </citation>
    <scope>NUCLEOTIDE SEQUENCE</scope>
</reference>
<dbReference type="NCBIfam" id="TIGR00229">
    <property type="entry name" value="sensory_box"/>
    <property type="match status" value="1"/>
</dbReference>
<keyword evidence="1" id="KW-0472">Membrane</keyword>
<dbReference type="InterPro" id="IPR001633">
    <property type="entry name" value="EAL_dom"/>
</dbReference>
<dbReference type="InterPro" id="IPR013656">
    <property type="entry name" value="PAS_4"/>
</dbReference>
<dbReference type="InterPro" id="IPR043128">
    <property type="entry name" value="Rev_trsase/Diguanyl_cyclase"/>
</dbReference>
<feature type="domain" description="PAC" evidence="3">
    <location>
        <begin position="435"/>
        <end position="487"/>
    </location>
</feature>
<dbReference type="PANTHER" id="PTHR44757">
    <property type="entry name" value="DIGUANYLATE CYCLASE DGCP"/>
    <property type="match status" value="1"/>
</dbReference>
<evidence type="ECO:0000256" key="1">
    <source>
        <dbReference type="SAM" id="Phobius"/>
    </source>
</evidence>
<dbReference type="SMART" id="SM00086">
    <property type="entry name" value="PAC"/>
    <property type="match status" value="1"/>
</dbReference>
<dbReference type="CDD" id="cd12914">
    <property type="entry name" value="PDC1_DGC_like"/>
    <property type="match status" value="1"/>
</dbReference>
<dbReference type="SUPFAM" id="SSF55785">
    <property type="entry name" value="PYP-like sensor domain (PAS domain)"/>
    <property type="match status" value="1"/>
</dbReference>
<dbReference type="Gene3D" id="3.30.450.20">
    <property type="entry name" value="PAS domain"/>
    <property type="match status" value="3"/>
</dbReference>
<sequence length="911" mass="100712">MNTISATFATTTVLNQPRLGDASTPASRNLLLSSIWLIPLIMLLFLGATLMWSEYDAYTQTLEQEYRFLDAHARIANALISGTIRSVVLLLQKTAEERLNTPPDQLPAFEAGLVGSLKNFPALDQLETTDAAGRVDASTVPRIRGSDVSARQYFSILRDERAQHTGCFVSRPSKAGGGIAIGQDMVIAMSCPIVDDQRHFRGVVATALSPSYFEAILRQIKPKEAGSAVGVFNRSGDILYRLSNPEKHLGPSLVNDTAFQQYLRSDQRSTRLIAASALDDAAKISVFRRIGDTGLSIGVSSRLDDVLTPWRRKLVFRGLMFALTAVVTLFLTAIAQRRQREAWEGMVLAEQLMNESALERHRLRNVLDNLHSFVALLDLDGSLLEVNRTPLKMAGIRREDVLGVHFAETHWWSHRPELRTQLQGAMEDARQGRVCRYDVAMLIADGRLMSIDFSIGPIFDDDGQVVQLVASGVDISERKAAEERIHYLAQHDILTGLPNRALFSDRLSQAMAQFKRQQTGFVVLFVDLDRFKNINDSLGHHVGDLLLQEVARRLLDSVRETDTVCRQGGDEFMLLLQDIDSPEHAARVAGKTLIALGQPYLVNEHELGLSASIGIACYPRDGEDAEALVKHADAAMYHAKESGRGQYQFFSEQLSAAAHARLLLENDLRQALARSEFILNYQPKLDVASGRITGCEALIRWQHPNLGLVSPASFIPVAEETGLIVAIGEWVLEEACREAVRLQTAGFPGLLMCVNVSALQLRQDDFVERVSGILARAGLTPSLLELEVTESMIMHDVAHATRILQQLNDAGVRLAIDDFGTGYSSLAYLKRFPIHVLKIDQSFVRDIMTDPDDAAIVRAIIALAHSLRLGVIAEGVETREQFDFLKAHHCDAVQGYLIAKPLTIDQLLALA</sequence>
<dbReference type="Gene3D" id="3.30.70.270">
    <property type="match status" value="1"/>
</dbReference>
<evidence type="ECO:0000259" key="2">
    <source>
        <dbReference type="PROSITE" id="PS50112"/>
    </source>
</evidence>
<dbReference type="PROSITE" id="PS50113">
    <property type="entry name" value="PAC"/>
    <property type="match status" value="1"/>
</dbReference>
<dbReference type="FunFam" id="3.30.70.270:FF:000001">
    <property type="entry name" value="Diguanylate cyclase domain protein"/>
    <property type="match status" value="1"/>
</dbReference>
<dbReference type="InterPro" id="IPR001610">
    <property type="entry name" value="PAC"/>
</dbReference>
<dbReference type="SMART" id="SM00052">
    <property type="entry name" value="EAL"/>
    <property type="match status" value="1"/>
</dbReference>
<dbReference type="InterPro" id="IPR052155">
    <property type="entry name" value="Biofilm_reg_signaling"/>
</dbReference>
<keyword evidence="1" id="KW-0812">Transmembrane</keyword>
<feature type="domain" description="GGDEF" evidence="5">
    <location>
        <begin position="519"/>
        <end position="652"/>
    </location>
</feature>
<keyword evidence="1" id="KW-1133">Transmembrane helix</keyword>
<dbReference type="InterPro" id="IPR000014">
    <property type="entry name" value="PAS"/>
</dbReference>
<gene>
    <name evidence="6" type="primary">gmr_117</name>
    <name evidence="6" type="ORF">GALL_215610</name>
</gene>
<dbReference type="CDD" id="cd00130">
    <property type="entry name" value="PAS"/>
    <property type="match status" value="1"/>
</dbReference>
<comment type="caution">
    <text evidence="6">The sequence shown here is derived from an EMBL/GenBank/DDBJ whole genome shotgun (WGS) entry which is preliminary data.</text>
</comment>
<dbReference type="PANTHER" id="PTHR44757:SF2">
    <property type="entry name" value="BIOFILM ARCHITECTURE MAINTENANCE PROTEIN MBAA"/>
    <property type="match status" value="1"/>
</dbReference>
<dbReference type="PROSITE" id="PS50883">
    <property type="entry name" value="EAL"/>
    <property type="match status" value="1"/>
</dbReference>
<proteinExistence type="predicted"/>
<dbReference type="InterPro" id="IPR035919">
    <property type="entry name" value="EAL_sf"/>
</dbReference>
<dbReference type="EMBL" id="MLJW01000149">
    <property type="protein sequence ID" value="OIQ96403.1"/>
    <property type="molecule type" value="Genomic_DNA"/>
</dbReference>
<dbReference type="GO" id="GO:0071111">
    <property type="term" value="F:cyclic-guanylate-specific phosphodiesterase activity"/>
    <property type="evidence" value="ECO:0007669"/>
    <property type="project" value="UniProtKB-EC"/>
</dbReference>
<dbReference type="Pfam" id="PF00990">
    <property type="entry name" value="GGDEF"/>
    <property type="match status" value="1"/>
</dbReference>
<dbReference type="NCBIfam" id="TIGR00254">
    <property type="entry name" value="GGDEF"/>
    <property type="match status" value="1"/>
</dbReference>
<dbReference type="FunFam" id="3.30.450.20:FF:000155">
    <property type="entry name" value="Sensor histidine kinase TodS"/>
    <property type="match status" value="1"/>
</dbReference>
<organism evidence="6">
    <name type="scientific">mine drainage metagenome</name>
    <dbReference type="NCBI Taxonomy" id="410659"/>
    <lineage>
        <taxon>unclassified sequences</taxon>
        <taxon>metagenomes</taxon>
        <taxon>ecological metagenomes</taxon>
    </lineage>
</organism>
<feature type="transmembrane region" description="Helical" evidence="1">
    <location>
        <begin position="32"/>
        <end position="52"/>
    </location>
</feature>
<evidence type="ECO:0000259" key="5">
    <source>
        <dbReference type="PROSITE" id="PS50887"/>
    </source>
</evidence>
<dbReference type="SUPFAM" id="SSF55073">
    <property type="entry name" value="Nucleotide cyclase"/>
    <property type="match status" value="1"/>
</dbReference>
<dbReference type="InterPro" id="IPR035965">
    <property type="entry name" value="PAS-like_dom_sf"/>
</dbReference>
<dbReference type="EC" id="3.1.4.52" evidence="6"/>
<dbReference type="PROSITE" id="PS50112">
    <property type="entry name" value="PAS"/>
    <property type="match status" value="1"/>
</dbReference>
<dbReference type="CDD" id="cd12915">
    <property type="entry name" value="PDC2_DGC_like"/>
    <property type="match status" value="1"/>
</dbReference>
<feature type="transmembrane region" description="Helical" evidence="1">
    <location>
        <begin position="314"/>
        <end position="335"/>
    </location>
</feature>
<dbReference type="AlphaFoldDB" id="A0A1J5S3T0"/>
<dbReference type="Gene3D" id="3.20.20.450">
    <property type="entry name" value="EAL domain"/>
    <property type="match status" value="1"/>
</dbReference>
<dbReference type="CDD" id="cd01948">
    <property type="entry name" value="EAL"/>
    <property type="match status" value="1"/>
</dbReference>
<evidence type="ECO:0000259" key="4">
    <source>
        <dbReference type="PROSITE" id="PS50883"/>
    </source>
</evidence>
<accession>A0A1J5S3T0</accession>